<evidence type="ECO:0000259" key="3">
    <source>
        <dbReference type="Pfam" id="PF09423"/>
    </source>
</evidence>
<dbReference type="AlphaFoldDB" id="A0ABD3H0E1"/>
<feature type="transmembrane region" description="Helical" evidence="2">
    <location>
        <begin position="77"/>
        <end position="101"/>
    </location>
</feature>
<comment type="caution">
    <text evidence="4">The sequence shown here is derived from an EMBL/GenBank/DDBJ whole genome shotgun (WGS) entry which is preliminary data.</text>
</comment>
<organism evidence="4 5">
    <name type="scientific">Riccia sorocarpa</name>
    <dbReference type="NCBI Taxonomy" id="122646"/>
    <lineage>
        <taxon>Eukaryota</taxon>
        <taxon>Viridiplantae</taxon>
        <taxon>Streptophyta</taxon>
        <taxon>Embryophyta</taxon>
        <taxon>Marchantiophyta</taxon>
        <taxon>Marchantiopsida</taxon>
        <taxon>Marchantiidae</taxon>
        <taxon>Marchantiales</taxon>
        <taxon>Ricciaceae</taxon>
        <taxon>Riccia</taxon>
    </lineage>
</organism>
<dbReference type="InterPro" id="IPR029052">
    <property type="entry name" value="Metallo-depent_PP-like"/>
</dbReference>
<sequence length="648" mass="73193">MDRRRPGADDEVELLEGDISGSMSSVERDRGRQSLDRRKQGLMDQEGKIELPPGGFGHVPLERDGTRLRSSRRKVGWRLICLVVLGIISLTSTILSIVSIISLERDRVLYPPAVRERMVSKIAFGSCTAYDYSAQPVWVHGVIPSNPDAWIWLGDMAYMDIPRINCAALPSHAHCNCTSDWLHQAPYSCMAGDVDHALSRIQAQLSNPDYAQFLSFMCPGHRAKGLHPPTGTDPSVCPRPIFGTYDDHDFSWDNGNKRLPRKDDIKQIFLDAVGEPNTSPRRNRDRGIEWKYTLNAGHPEKEIDVFLLDERYNRDTLPCHIRGEYCKDVLDNYPNHRRRACIEMRVFYIQRVTRESFTELSHSFTEFYASFRPSTAGAMIFCTEESWVPDLAAVKTTLSTTEINKEKEIYEEACDPRSPRFGTRSLTVDPSGNLVEASGTELLDGRAESPFCDVLGREQRLWLQESLVRSEAPLKLVVSSSVLLGDLQPQMCDWDDEEPRSTCKCSGDDWECYKPAQLQLLHLLSAAPGCVVVLTGDYHYSDIRVLRPGQQAYSQFYDDLELRYPLFQVMASGLTTITGQNFSCDDSRRDTTGLREHGDCSFVRGPSFGMIEVEWEARDPVVRLQVRDGKTGLVALESNLTLGSCRRT</sequence>
<evidence type="ECO:0000313" key="5">
    <source>
        <dbReference type="Proteomes" id="UP001633002"/>
    </source>
</evidence>
<feature type="compositionally biased region" description="Basic and acidic residues" evidence="1">
    <location>
        <begin position="26"/>
        <end position="49"/>
    </location>
</feature>
<dbReference type="Gene3D" id="3.60.21.70">
    <property type="entry name" value="PhoD-like phosphatase"/>
    <property type="match status" value="1"/>
</dbReference>
<evidence type="ECO:0000256" key="1">
    <source>
        <dbReference type="SAM" id="MobiDB-lite"/>
    </source>
</evidence>
<keyword evidence="5" id="KW-1185">Reference proteome</keyword>
<dbReference type="InterPro" id="IPR018946">
    <property type="entry name" value="PhoD-like_MPP"/>
</dbReference>
<dbReference type="Pfam" id="PF09423">
    <property type="entry name" value="PhoD"/>
    <property type="match status" value="1"/>
</dbReference>
<keyword evidence="2" id="KW-1133">Transmembrane helix</keyword>
<dbReference type="PANTHER" id="PTHR33987:SF2">
    <property type="entry name" value="ALKALINE PHOSPHATASE D"/>
    <property type="match status" value="1"/>
</dbReference>
<dbReference type="EMBL" id="JBJQOH010000006">
    <property type="protein sequence ID" value="KAL3684029.1"/>
    <property type="molecule type" value="Genomic_DNA"/>
</dbReference>
<protein>
    <recommendedName>
        <fullName evidence="3">PhoD-like phosphatase metallophosphatase domain-containing protein</fullName>
    </recommendedName>
</protein>
<evidence type="ECO:0000256" key="2">
    <source>
        <dbReference type="SAM" id="Phobius"/>
    </source>
</evidence>
<keyword evidence="2" id="KW-0812">Transmembrane</keyword>
<keyword evidence="2" id="KW-0472">Membrane</keyword>
<evidence type="ECO:0000313" key="4">
    <source>
        <dbReference type="EMBL" id="KAL3684029.1"/>
    </source>
</evidence>
<accession>A0ABD3H0E1</accession>
<dbReference type="PANTHER" id="PTHR33987">
    <property type="entry name" value="CALCINEURIN-LIKE METALLO-PHOSPHOESTERASE SUPERFAMILY PROTEIN"/>
    <property type="match status" value="1"/>
</dbReference>
<feature type="domain" description="PhoD-like phosphatase metallophosphatase" evidence="3">
    <location>
        <begin position="448"/>
        <end position="613"/>
    </location>
</feature>
<gene>
    <name evidence="4" type="ORF">R1sor_002051</name>
</gene>
<dbReference type="Proteomes" id="UP001633002">
    <property type="component" value="Unassembled WGS sequence"/>
</dbReference>
<dbReference type="SUPFAM" id="SSF56300">
    <property type="entry name" value="Metallo-dependent phosphatases"/>
    <property type="match status" value="1"/>
</dbReference>
<proteinExistence type="predicted"/>
<dbReference type="InterPro" id="IPR038607">
    <property type="entry name" value="PhoD-like_sf"/>
</dbReference>
<feature type="region of interest" description="Disordered" evidence="1">
    <location>
        <begin position="1"/>
        <end position="49"/>
    </location>
</feature>
<name>A0ABD3H0E1_9MARC</name>
<reference evidence="4 5" key="1">
    <citation type="submission" date="2024-09" db="EMBL/GenBank/DDBJ databases">
        <title>Chromosome-scale assembly of Riccia sorocarpa.</title>
        <authorList>
            <person name="Paukszto L."/>
        </authorList>
    </citation>
    <scope>NUCLEOTIDE SEQUENCE [LARGE SCALE GENOMIC DNA]</scope>
    <source>
        <strain evidence="4">LP-2024</strain>
        <tissue evidence="4">Aerial parts of the thallus</tissue>
    </source>
</reference>